<accession>A0A0U1NJD3</accession>
<feature type="region of interest" description="Disordered" evidence="1">
    <location>
        <begin position="1"/>
        <end position="24"/>
    </location>
</feature>
<feature type="region of interest" description="Disordered" evidence="1">
    <location>
        <begin position="78"/>
        <end position="109"/>
    </location>
</feature>
<name>A0A0U1NJD3_9RHOB</name>
<evidence type="ECO:0000313" key="2">
    <source>
        <dbReference type="EMBL" id="CRK74583.1"/>
    </source>
</evidence>
<dbReference type="RefSeq" id="WP_053084823.1">
    <property type="nucleotide sequence ID" value="NZ_CBFHGK010000001.1"/>
</dbReference>
<dbReference type="AlphaFoldDB" id="A0A0U1NJD3"/>
<proteinExistence type="predicted"/>
<keyword evidence="3" id="KW-1185">Reference proteome</keyword>
<sequence>MPQFEYKVLPAPTKGKRNRGSKGGAGRLAFAVQEMINDLALSGWEYQRSDTLPLQERSGLTGRVTVYHNMLVFRRPVDDAPHEQSLAVPRKSEPDDNIFEADTHDSETP</sequence>
<evidence type="ECO:0000256" key="1">
    <source>
        <dbReference type="SAM" id="MobiDB-lite"/>
    </source>
</evidence>
<reference evidence="2 3" key="1">
    <citation type="submission" date="2015-04" db="EMBL/GenBank/DDBJ databases">
        <authorList>
            <person name="Syromyatnikov M.Y."/>
            <person name="Popov V.N."/>
        </authorList>
    </citation>
    <scope>NUCLEOTIDE SEQUENCE [LARGE SCALE GENOMIC DNA]</scope>
    <source>
        <strain evidence="2 3">CECT 5292</strain>
    </source>
</reference>
<evidence type="ECO:0008006" key="4">
    <source>
        <dbReference type="Google" id="ProtNLM"/>
    </source>
</evidence>
<organism evidence="2 3">
    <name type="scientific">Nereida ignava</name>
    <dbReference type="NCBI Taxonomy" id="282199"/>
    <lineage>
        <taxon>Bacteria</taxon>
        <taxon>Pseudomonadati</taxon>
        <taxon>Pseudomonadota</taxon>
        <taxon>Alphaproteobacteria</taxon>
        <taxon>Rhodobacterales</taxon>
        <taxon>Roseobacteraceae</taxon>
        <taxon>Nereida</taxon>
    </lineage>
</organism>
<gene>
    <name evidence="2" type="ORF">NIG5292_00618</name>
</gene>
<protein>
    <recommendedName>
        <fullName evidence="4">DUF4177 domain-containing protein</fullName>
    </recommendedName>
</protein>
<dbReference type="Proteomes" id="UP000048949">
    <property type="component" value="Unassembled WGS sequence"/>
</dbReference>
<dbReference type="STRING" id="282199.GCA_001049735_00618"/>
<evidence type="ECO:0000313" key="3">
    <source>
        <dbReference type="Proteomes" id="UP000048949"/>
    </source>
</evidence>
<dbReference type="EMBL" id="CVQV01000003">
    <property type="protein sequence ID" value="CRK74583.1"/>
    <property type="molecule type" value="Genomic_DNA"/>
</dbReference>
<dbReference type="OrthoDB" id="7658888at2"/>